<proteinExistence type="predicted"/>
<protein>
    <submittedName>
        <fullName evidence="1">Uncharacterized protein</fullName>
    </submittedName>
</protein>
<dbReference type="Proteomes" id="UP000549616">
    <property type="component" value="Unassembled WGS sequence"/>
</dbReference>
<dbReference type="AlphaFoldDB" id="A0A853BEU8"/>
<comment type="caution">
    <text evidence="1">The sequence shown here is derived from an EMBL/GenBank/DDBJ whole genome shotgun (WGS) entry which is preliminary data.</text>
</comment>
<dbReference type="EMBL" id="JACCFK010000002">
    <property type="protein sequence ID" value="NYI93181.1"/>
    <property type="molecule type" value="Genomic_DNA"/>
</dbReference>
<keyword evidence="2" id="KW-1185">Reference proteome</keyword>
<reference evidence="1 2" key="1">
    <citation type="submission" date="2020-07" db="EMBL/GenBank/DDBJ databases">
        <title>Sequencing the genomes of 1000 actinobacteria strains.</title>
        <authorList>
            <person name="Klenk H.-P."/>
        </authorList>
    </citation>
    <scope>NUCLEOTIDE SEQUENCE [LARGE SCALE GENOMIC DNA]</scope>
    <source>
        <strain evidence="1 2">DSM 104006</strain>
    </source>
</reference>
<dbReference type="RefSeq" id="WP_179777391.1">
    <property type="nucleotide sequence ID" value="NZ_JACCFK010000002.1"/>
</dbReference>
<organism evidence="1 2">
    <name type="scientific">Amycolatopsis endophytica</name>
    <dbReference type="NCBI Taxonomy" id="860233"/>
    <lineage>
        <taxon>Bacteria</taxon>
        <taxon>Bacillati</taxon>
        <taxon>Actinomycetota</taxon>
        <taxon>Actinomycetes</taxon>
        <taxon>Pseudonocardiales</taxon>
        <taxon>Pseudonocardiaceae</taxon>
        <taxon>Amycolatopsis</taxon>
    </lineage>
</organism>
<evidence type="ECO:0000313" key="1">
    <source>
        <dbReference type="EMBL" id="NYI93181.1"/>
    </source>
</evidence>
<sequence length="73" mass="7753">MPQVVDGEELLADNPPMSVFGGGPVPLDLPESVEPPLVPEARAELVSLSVVLDLKPALLAHRCTTPVPRCWVS</sequence>
<gene>
    <name evidence="1" type="ORF">HNR02_006556</name>
</gene>
<name>A0A853BEU8_9PSEU</name>
<accession>A0A853BEU8</accession>
<evidence type="ECO:0000313" key="2">
    <source>
        <dbReference type="Proteomes" id="UP000549616"/>
    </source>
</evidence>